<dbReference type="Gene3D" id="3.30.565.10">
    <property type="entry name" value="Histidine kinase-like ATPase, C-terminal domain"/>
    <property type="match status" value="1"/>
</dbReference>
<feature type="domain" description="Signal transduction histidine kinase internal region" evidence="3">
    <location>
        <begin position="505"/>
        <end position="582"/>
    </location>
</feature>
<keyword evidence="5" id="KW-1185">Reference proteome</keyword>
<keyword evidence="2" id="KW-0812">Transmembrane</keyword>
<accession>A0ABS3Z105</accession>
<proteinExistence type="predicted"/>
<dbReference type="EMBL" id="JAGHKO010000011">
    <property type="protein sequence ID" value="MBO9203838.1"/>
    <property type="molecule type" value="Genomic_DNA"/>
</dbReference>
<dbReference type="InterPro" id="IPR019734">
    <property type="entry name" value="TPR_rpt"/>
</dbReference>
<dbReference type="SMART" id="SM00028">
    <property type="entry name" value="TPR"/>
    <property type="match status" value="5"/>
</dbReference>
<dbReference type="PANTHER" id="PTHR34220:SF7">
    <property type="entry name" value="SENSOR HISTIDINE KINASE YPDA"/>
    <property type="match status" value="1"/>
</dbReference>
<dbReference type="Pfam" id="PF13424">
    <property type="entry name" value="TPR_12"/>
    <property type="match status" value="1"/>
</dbReference>
<feature type="repeat" description="TPR" evidence="1">
    <location>
        <begin position="251"/>
        <end position="284"/>
    </location>
</feature>
<evidence type="ECO:0000313" key="4">
    <source>
        <dbReference type="EMBL" id="MBO9203838.1"/>
    </source>
</evidence>
<dbReference type="InterPro" id="IPR011990">
    <property type="entry name" value="TPR-like_helical_dom_sf"/>
</dbReference>
<dbReference type="PROSITE" id="PS50005">
    <property type="entry name" value="TPR"/>
    <property type="match status" value="2"/>
</dbReference>
<keyword evidence="2" id="KW-0472">Membrane</keyword>
<feature type="repeat" description="TPR" evidence="1">
    <location>
        <begin position="208"/>
        <end position="241"/>
    </location>
</feature>
<keyword evidence="2" id="KW-1133">Transmembrane helix</keyword>
<keyword evidence="1" id="KW-0802">TPR repeat</keyword>
<dbReference type="SUPFAM" id="SSF48452">
    <property type="entry name" value="TPR-like"/>
    <property type="match status" value="2"/>
</dbReference>
<evidence type="ECO:0000256" key="2">
    <source>
        <dbReference type="SAM" id="Phobius"/>
    </source>
</evidence>
<dbReference type="Pfam" id="PF13181">
    <property type="entry name" value="TPR_8"/>
    <property type="match status" value="1"/>
</dbReference>
<dbReference type="RefSeq" id="WP_209141889.1">
    <property type="nucleotide sequence ID" value="NZ_JAGHKO010000011.1"/>
</dbReference>
<name>A0ABS3Z105_9BACT</name>
<gene>
    <name evidence="4" type="ORF">J7I42_26375</name>
</gene>
<reference evidence="4 5" key="1">
    <citation type="submission" date="2021-03" db="EMBL/GenBank/DDBJ databases">
        <title>Assistant Professor.</title>
        <authorList>
            <person name="Huq M.A."/>
        </authorList>
    </citation>
    <scope>NUCLEOTIDE SEQUENCE [LARGE SCALE GENOMIC DNA]</scope>
    <source>
        <strain evidence="4 5">MAH-29</strain>
    </source>
</reference>
<feature type="transmembrane region" description="Helical" evidence="2">
    <location>
        <begin position="442"/>
        <end position="462"/>
    </location>
</feature>
<dbReference type="InterPro" id="IPR010559">
    <property type="entry name" value="Sig_transdc_His_kin_internal"/>
</dbReference>
<dbReference type="InterPro" id="IPR036890">
    <property type="entry name" value="HATPase_C_sf"/>
</dbReference>
<dbReference type="InterPro" id="IPR050640">
    <property type="entry name" value="Bact_2-comp_sensor_kinase"/>
</dbReference>
<evidence type="ECO:0000256" key="1">
    <source>
        <dbReference type="PROSITE-ProRule" id="PRU00339"/>
    </source>
</evidence>
<sequence length="714" mass="82401">MQVIRNIIAVVFVVLSALPVVAQHPPTKKIDSLTRLLPATQGIRRISCLNALSEAYWWLPRVVPDSISRWADLAYQESLKFQDTPGQATAIMHLGVGEVCRKNLLASKIYLHKALGMFEGLHNDKGLGWCNLWLGKVLYSENEFDNSLEYFKRSLDYLHRLNDWEGEGVAWGWMGFLYAAMGEYDSSFKYCNKSLAIRQEMSDHLCVAAALTNMGHLFRVAGDNEDALDYFQQGLQYANTHSINVHKTNWNYLDEPMGIVYRLMNKPDSSLFYLKRALQIDPENQMTQVSLGETFLQKKQFDLALEIFLKPIEHFRRENDKWDLMRVLLDVGKAYEGKDENNIALHYALEGSAIAQSANEKQSMMAGYQLLSDIYKKLNRNDSAYIFLQKYTALKDSLMNKQFLWRLRNYKVQADYEQKLKRIALLDKDNKIKKEELANAAMIKWILAVGLLALVFVGFIVYRNLSLKKRNVLLRSKQLEQSLLMQQLEAETKQASLQQKTTELEMQLLRAQINPHFIFNSLNSINRFILQNEKRQASEYLTKFSRLVRMILQHSQNSLISLESELDALRLYIELEALRFNYHFSYKISLQEELDISMLKMPPLIIQPYVENAIWHGLMHKEEHGHLYIEVCQESNQLFLKISDDGVGRSTVPESRYQSSATHKSMGLQITAERIALLQHFHPSDSSVIINDLVQDDGKAAGTEVVIKLPFIYD</sequence>
<dbReference type="Gene3D" id="1.25.40.10">
    <property type="entry name" value="Tetratricopeptide repeat domain"/>
    <property type="match status" value="2"/>
</dbReference>
<evidence type="ECO:0000259" key="3">
    <source>
        <dbReference type="Pfam" id="PF06580"/>
    </source>
</evidence>
<dbReference type="PANTHER" id="PTHR34220">
    <property type="entry name" value="SENSOR HISTIDINE KINASE YPDA"/>
    <property type="match status" value="1"/>
</dbReference>
<comment type="caution">
    <text evidence="4">The sequence shown here is derived from an EMBL/GenBank/DDBJ whole genome shotgun (WGS) entry which is preliminary data.</text>
</comment>
<organism evidence="4 5">
    <name type="scientific">Niastella soli</name>
    <dbReference type="NCBI Taxonomy" id="2821487"/>
    <lineage>
        <taxon>Bacteria</taxon>
        <taxon>Pseudomonadati</taxon>
        <taxon>Bacteroidota</taxon>
        <taxon>Chitinophagia</taxon>
        <taxon>Chitinophagales</taxon>
        <taxon>Chitinophagaceae</taxon>
        <taxon>Niastella</taxon>
    </lineage>
</organism>
<dbReference type="Pfam" id="PF06580">
    <property type="entry name" value="His_kinase"/>
    <property type="match status" value="1"/>
</dbReference>
<protein>
    <submittedName>
        <fullName evidence="4">Tetratricopeptide repeat protein</fullName>
    </submittedName>
</protein>
<evidence type="ECO:0000313" key="5">
    <source>
        <dbReference type="Proteomes" id="UP000677244"/>
    </source>
</evidence>
<dbReference type="Proteomes" id="UP000677244">
    <property type="component" value="Unassembled WGS sequence"/>
</dbReference>
<dbReference type="SUPFAM" id="SSF55874">
    <property type="entry name" value="ATPase domain of HSP90 chaperone/DNA topoisomerase II/histidine kinase"/>
    <property type="match status" value="1"/>
</dbReference>